<organism evidence="2 3">
    <name type="scientific">Leptospira fluminis</name>
    <dbReference type="NCBI Taxonomy" id="2484979"/>
    <lineage>
        <taxon>Bacteria</taxon>
        <taxon>Pseudomonadati</taxon>
        <taxon>Spirochaetota</taxon>
        <taxon>Spirochaetia</taxon>
        <taxon>Leptospirales</taxon>
        <taxon>Leptospiraceae</taxon>
        <taxon>Leptospira</taxon>
    </lineage>
</organism>
<dbReference type="OrthoDB" id="9801997at2"/>
<dbReference type="GO" id="GO:0051920">
    <property type="term" value="F:peroxiredoxin activity"/>
    <property type="evidence" value="ECO:0007669"/>
    <property type="project" value="InterPro"/>
</dbReference>
<dbReference type="InterPro" id="IPR004675">
    <property type="entry name" value="AhpD_core"/>
</dbReference>
<evidence type="ECO:0000313" key="3">
    <source>
        <dbReference type="Proteomes" id="UP000297855"/>
    </source>
</evidence>
<dbReference type="EMBL" id="RQEV01000003">
    <property type="protein sequence ID" value="TGK20674.1"/>
    <property type="molecule type" value="Genomic_DNA"/>
</dbReference>
<feature type="domain" description="Carboxymuconolactone decarboxylase-like" evidence="1">
    <location>
        <begin position="12"/>
        <end position="93"/>
    </location>
</feature>
<dbReference type="Pfam" id="PF02627">
    <property type="entry name" value="CMD"/>
    <property type="match status" value="1"/>
</dbReference>
<dbReference type="PANTHER" id="PTHR34846">
    <property type="entry name" value="4-CARBOXYMUCONOLACTONE DECARBOXYLASE FAMILY PROTEIN (AFU_ORTHOLOGUE AFUA_6G11590)"/>
    <property type="match status" value="1"/>
</dbReference>
<reference evidence="2" key="1">
    <citation type="journal article" date="2019" name="PLoS Negl. Trop. Dis.">
        <title>Revisiting the worldwide diversity of Leptospira species in the environment.</title>
        <authorList>
            <person name="Vincent A.T."/>
            <person name="Schiettekatte O."/>
            <person name="Bourhy P."/>
            <person name="Veyrier F.J."/>
            <person name="Picardeau M."/>
        </authorList>
    </citation>
    <scope>NUCLEOTIDE SEQUENCE [LARGE SCALE GENOMIC DNA]</scope>
    <source>
        <strain evidence="2">SCS5</strain>
    </source>
</reference>
<name>A0A4R9GRA1_9LEPT</name>
<dbReference type="PANTHER" id="PTHR34846:SF10">
    <property type="entry name" value="CYTOPLASMIC PROTEIN"/>
    <property type="match status" value="1"/>
</dbReference>
<gene>
    <name evidence="2" type="ORF">EHO61_01975</name>
</gene>
<dbReference type="AlphaFoldDB" id="A0A4R9GRA1"/>
<dbReference type="Gene3D" id="1.20.1290.10">
    <property type="entry name" value="AhpD-like"/>
    <property type="match status" value="1"/>
</dbReference>
<dbReference type="NCBIfam" id="TIGR00778">
    <property type="entry name" value="ahpD_dom"/>
    <property type="match status" value="1"/>
</dbReference>
<protein>
    <submittedName>
        <fullName evidence="2">Carboxymuconolactone decarboxylase family protein</fullName>
    </submittedName>
</protein>
<dbReference type="SUPFAM" id="SSF69118">
    <property type="entry name" value="AhpD-like"/>
    <property type="match status" value="1"/>
</dbReference>
<dbReference type="InterPro" id="IPR029032">
    <property type="entry name" value="AhpD-like"/>
</dbReference>
<dbReference type="RefSeq" id="WP_135811976.1">
    <property type="nucleotide sequence ID" value="NZ_RQEV01000003.1"/>
</dbReference>
<comment type="caution">
    <text evidence="2">The sequence shown here is derived from an EMBL/GenBank/DDBJ whole genome shotgun (WGS) entry which is preliminary data.</text>
</comment>
<keyword evidence="3" id="KW-1185">Reference proteome</keyword>
<accession>A0A4R9GRA1</accession>
<evidence type="ECO:0000259" key="1">
    <source>
        <dbReference type="Pfam" id="PF02627"/>
    </source>
</evidence>
<dbReference type="InterPro" id="IPR003779">
    <property type="entry name" value="CMD-like"/>
</dbReference>
<proteinExistence type="predicted"/>
<evidence type="ECO:0000313" key="2">
    <source>
        <dbReference type="EMBL" id="TGK20674.1"/>
    </source>
</evidence>
<sequence length="147" mass="16926">MGLRLNYAKAYPEALESMLKMEKFAKSGGIEPQLYELVKIRASQINGCAYCIETHTKDARAFGEKERRIYLLNTWRDAPCYSEKERAALEITEYVTRISEKGVPEEVYENARAYFDEREFVALVVLINTINSWNRIAISTGMQALMI</sequence>
<dbReference type="Proteomes" id="UP000297855">
    <property type="component" value="Unassembled WGS sequence"/>
</dbReference>